<evidence type="ECO:0000313" key="2">
    <source>
        <dbReference type="EMBL" id="KAK8776273.1"/>
    </source>
</evidence>
<name>A0AAQ4EP48_AMBAM</name>
<keyword evidence="3" id="KW-1185">Reference proteome</keyword>
<reference evidence="2 3" key="1">
    <citation type="journal article" date="2023" name="Arcadia Sci">
        <title>De novo assembly of a long-read Amblyomma americanum tick genome.</title>
        <authorList>
            <person name="Chou S."/>
            <person name="Poskanzer K.E."/>
            <person name="Rollins M."/>
            <person name="Thuy-Boun P.S."/>
        </authorList>
    </citation>
    <scope>NUCLEOTIDE SEQUENCE [LARGE SCALE GENOMIC DNA]</scope>
    <source>
        <strain evidence="2">F_SG_1</strain>
        <tissue evidence="2">Salivary glands</tissue>
    </source>
</reference>
<sequence length="80" mass="9091">MPSTLSSTASALIQKMLHAEKNRPSIEDILQDDFMTYKTMVTAISNHPDKEPQPVQNPTRQQRHQPQTPSQAKKYETVIS</sequence>
<dbReference type="Proteomes" id="UP001321473">
    <property type="component" value="Unassembled WGS sequence"/>
</dbReference>
<evidence type="ECO:0000313" key="3">
    <source>
        <dbReference type="Proteomes" id="UP001321473"/>
    </source>
</evidence>
<evidence type="ECO:0000256" key="1">
    <source>
        <dbReference type="SAM" id="MobiDB-lite"/>
    </source>
</evidence>
<feature type="compositionally biased region" description="Low complexity" evidence="1">
    <location>
        <begin position="56"/>
        <end position="71"/>
    </location>
</feature>
<proteinExistence type="predicted"/>
<protein>
    <submittedName>
        <fullName evidence="2">Uncharacterized protein</fullName>
    </submittedName>
</protein>
<accession>A0AAQ4EP48</accession>
<dbReference type="AlphaFoldDB" id="A0AAQ4EP48"/>
<organism evidence="2 3">
    <name type="scientific">Amblyomma americanum</name>
    <name type="common">Lone star tick</name>
    <dbReference type="NCBI Taxonomy" id="6943"/>
    <lineage>
        <taxon>Eukaryota</taxon>
        <taxon>Metazoa</taxon>
        <taxon>Ecdysozoa</taxon>
        <taxon>Arthropoda</taxon>
        <taxon>Chelicerata</taxon>
        <taxon>Arachnida</taxon>
        <taxon>Acari</taxon>
        <taxon>Parasitiformes</taxon>
        <taxon>Ixodida</taxon>
        <taxon>Ixodoidea</taxon>
        <taxon>Ixodidae</taxon>
        <taxon>Amblyomminae</taxon>
        <taxon>Amblyomma</taxon>
    </lineage>
</organism>
<dbReference type="EMBL" id="JARKHS020013160">
    <property type="protein sequence ID" value="KAK8776273.1"/>
    <property type="molecule type" value="Genomic_DNA"/>
</dbReference>
<feature type="region of interest" description="Disordered" evidence="1">
    <location>
        <begin position="42"/>
        <end position="80"/>
    </location>
</feature>
<comment type="caution">
    <text evidence="2">The sequence shown here is derived from an EMBL/GenBank/DDBJ whole genome shotgun (WGS) entry which is preliminary data.</text>
</comment>
<gene>
    <name evidence="2" type="ORF">V5799_030381</name>
</gene>